<dbReference type="Proteomes" id="UP001162131">
    <property type="component" value="Unassembled WGS sequence"/>
</dbReference>
<organism evidence="2 3">
    <name type="scientific">Blepharisma stoltei</name>
    <dbReference type="NCBI Taxonomy" id="1481888"/>
    <lineage>
        <taxon>Eukaryota</taxon>
        <taxon>Sar</taxon>
        <taxon>Alveolata</taxon>
        <taxon>Ciliophora</taxon>
        <taxon>Postciliodesmatophora</taxon>
        <taxon>Heterotrichea</taxon>
        <taxon>Heterotrichida</taxon>
        <taxon>Blepharismidae</taxon>
        <taxon>Blepharisma</taxon>
    </lineage>
</organism>
<keyword evidence="3" id="KW-1185">Reference proteome</keyword>
<protein>
    <submittedName>
        <fullName evidence="2">Uncharacterized protein</fullName>
    </submittedName>
</protein>
<accession>A0AAU9KBJ2</accession>
<sequence length="390" mass="45430">MELNEEVEEKEEILEAPKFTVLDIENLNLTSLTHPNIEKNTDFLFLKTQLQRYYGDRKLPYNKQMMHKNHSPSWKERLYHSLYNLLNEMVFTRDPILQLKLLDDVKNWYLKKVRNFLPGIKKIGKNELDAESTETSSFTAYNRSTTNQSFETPRLDYSLSPVSGAKTPVMPKPIHWQSKWIYKKKPTIRLIGWEKQKFIPEPVTVERSKLADLEIDKARTEKAFALKQSRFYKNPGNEDPESDTEKNEIRSKSTKPAEHYDFRMIGNMNSGSVSPGIRPSNFETQNANSSPSIRSKTEHLFTPDKLDELAKQRIEEIMMTKMKLASKKVSCQYDYLESGLFLNDFDLSAQNTTPFYIPKGNEHLLTNTGMKDVISKKKKKKKKKKKSKAN</sequence>
<name>A0AAU9KBJ2_9CILI</name>
<feature type="compositionally biased region" description="Basic and acidic residues" evidence="1">
    <location>
        <begin position="243"/>
        <end position="260"/>
    </location>
</feature>
<feature type="compositionally biased region" description="Basic residues" evidence="1">
    <location>
        <begin position="376"/>
        <end position="390"/>
    </location>
</feature>
<reference evidence="2" key="1">
    <citation type="submission" date="2021-09" db="EMBL/GenBank/DDBJ databases">
        <authorList>
            <consortium name="AG Swart"/>
            <person name="Singh M."/>
            <person name="Singh A."/>
            <person name="Seah K."/>
            <person name="Emmerich C."/>
        </authorList>
    </citation>
    <scope>NUCLEOTIDE SEQUENCE</scope>
    <source>
        <strain evidence="2">ATCC30299</strain>
    </source>
</reference>
<dbReference type="AlphaFoldDB" id="A0AAU9KBJ2"/>
<evidence type="ECO:0000313" key="3">
    <source>
        <dbReference type="Proteomes" id="UP001162131"/>
    </source>
</evidence>
<evidence type="ECO:0000256" key="1">
    <source>
        <dbReference type="SAM" id="MobiDB-lite"/>
    </source>
</evidence>
<dbReference type="EMBL" id="CAJZBQ010000056">
    <property type="protein sequence ID" value="CAG9332970.1"/>
    <property type="molecule type" value="Genomic_DNA"/>
</dbReference>
<feature type="compositionally biased region" description="Polar residues" evidence="1">
    <location>
        <begin position="281"/>
        <end position="294"/>
    </location>
</feature>
<feature type="region of interest" description="Disordered" evidence="1">
    <location>
        <begin position="228"/>
        <end position="260"/>
    </location>
</feature>
<feature type="region of interest" description="Disordered" evidence="1">
    <location>
        <begin position="368"/>
        <end position="390"/>
    </location>
</feature>
<gene>
    <name evidence="2" type="ORF">BSTOLATCC_MIC57791</name>
</gene>
<feature type="region of interest" description="Disordered" evidence="1">
    <location>
        <begin position="273"/>
        <end position="298"/>
    </location>
</feature>
<proteinExistence type="predicted"/>
<comment type="caution">
    <text evidence="2">The sequence shown here is derived from an EMBL/GenBank/DDBJ whole genome shotgun (WGS) entry which is preliminary data.</text>
</comment>
<evidence type="ECO:0000313" key="2">
    <source>
        <dbReference type="EMBL" id="CAG9332970.1"/>
    </source>
</evidence>